<evidence type="ECO:0000256" key="1">
    <source>
        <dbReference type="ARBA" id="ARBA00005594"/>
    </source>
</evidence>
<feature type="domain" description="Aminoacyl-tRNA synthetase class Ia" evidence="10">
    <location>
        <begin position="127"/>
        <end position="392"/>
    </location>
</feature>
<proteinExistence type="inferred from homology"/>
<dbReference type="InterPro" id="IPR033709">
    <property type="entry name" value="Anticodon_Ile_ABEc"/>
</dbReference>
<dbReference type="FunFam" id="3.40.50.620:FF:000133">
    <property type="entry name" value="Isoleucyl-tRNA synthetase, cytoplasmic"/>
    <property type="match status" value="1"/>
</dbReference>
<dbReference type="GO" id="GO:0002161">
    <property type="term" value="F:aminoacyl-tRNA deacylase activity"/>
    <property type="evidence" value="ECO:0007669"/>
    <property type="project" value="InterPro"/>
</dbReference>
<dbReference type="InterPro" id="IPR002300">
    <property type="entry name" value="aa-tRNA-synth_Ia"/>
</dbReference>
<keyword evidence="5" id="KW-0067">ATP-binding</keyword>
<evidence type="ECO:0000256" key="7">
    <source>
        <dbReference type="ARBA" id="ARBA00023146"/>
    </source>
</evidence>
<evidence type="ECO:0000256" key="5">
    <source>
        <dbReference type="ARBA" id="ARBA00022840"/>
    </source>
</evidence>
<dbReference type="GO" id="GO:0000049">
    <property type="term" value="F:tRNA binding"/>
    <property type="evidence" value="ECO:0007669"/>
    <property type="project" value="InterPro"/>
</dbReference>
<keyword evidence="6" id="KW-0648">Protein biosynthesis</keyword>
<dbReference type="Gene3D" id="3.90.740.10">
    <property type="entry name" value="Valyl/Leucyl/Isoleucyl-tRNA synthetase, editing domain"/>
    <property type="match status" value="1"/>
</dbReference>
<organism evidence="12 13">
    <name type="scientific">Acrasis kona</name>
    <dbReference type="NCBI Taxonomy" id="1008807"/>
    <lineage>
        <taxon>Eukaryota</taxon>
        <taxon>Discoba</taxon>
        <taxon>Heterolobosea</taxon>
        <taxon>Tetramitia</taxon>
        <taxon>Eutetramitia</taxon>
        <taxon>Acrasidae</taxon>
        <taxon>Acrasis</taxon>
    </lineage>
</organism>
<comment type="catalytic activity">
    <reaction evidence="9">
        <text>tRNA(Ile) + L-isoleucine + ATP = L-isoleucyl-tRNA(Ile) + AMP + diphosphate</text>
        <dbReference type="Rhea" id="RHEA:11060"/>
        <dbReference type="Rhea" id="RHEA-COMP:9666"/>
        <dbReference type="Rhea" id="RHEA-COMP:9695"/>
        <dbReference type="ChEBI" id="CHEBI:30616"/>
        <dbReference type="ChEBI" id="CHEBI:33019"/>
        <dbReference type="ChEBI" id="CHEBI:58045"/>
        <dbReference type="ChEBI" id="CHEBI:78442"/>
        <dbReference type="ChEBI" id="CHEBI:78528"/>
        <dbReference type="ChEBI" id="CHEBI:456215"/>
        <dbReference type="EC" id="6.1.1.5"/>
    </reaction>
</comment>
<dbReference type="GO" id="GO:0006428">
    <property type="term" value="P:isoleucyl-tRNA aminoacylation"/>
    <property type="evidence" value="ECO:0007669"/>
    <property type="project" value="InterPro"/>
</dbReference>
<dbReference type="Pfam" id="PF00133">
    <property type="entry name" value="tRNA-synt_1"/>
    <property type="match status" value="1"/>
</dbReference>
<dbReference type="Gene3D" id="3.40.50.620">
    <property type="entry name" value="HUPs"/>
    <property type="match status" value="1"/>
</dbReference>
<dbReference type="SUPFAM" id="SSF47323">
    <property type="entry name" value="Anticodon-binding domain of a subclass of class I aminoacyl-tRNA synthetases"/>
    <property type="match status" value="1"/>
</dbReference>
<dbReference type="Pfam" id="PF19302">
    <property type="entry name" value="DUF5915"/>
    <property type="match status" value="1"/>
</dbReference>
<dbReference type="InterPro" id="IPR009080">
    <property type="entry name" value="tRNAsynth_Ia_anticodon-bd"/>
</dbReference>
<dbReference type="AlphaFoldDB" id="A0AAW2ZDA1"/>
<dbReference type="FunFam" id="1.10.730.10:FF:000004">
    <property type="entry name" value="Isoleucyl-tRNA synthetase, cytoplasmic"/>
    <property type="match status" value="1"/>
</dbReference>
<evidence type="ECO:0000256" key="6">
    <source>
        <dbReference type="ARBA" id="ARBA00022917"/>
    </source>
</evidence>
<dbReference type="EMBL" id="JAOPGA020001272">
    <property type="protein sequence ID" value="KAL0486840.1"/>
    <property type="molecule type" value="Genomic_DNA"/>
</dbReference>
<dbReference type="PANTHER" id="PTHR42780">
    <property type="entry name" value="SOLEUCYL-TRNA SYNTHETASE"/>
    <property type="match status" value="1"/>
</dbReference>
<gene>
    <name evidence="12" type="ORF">AKO1_001175</name>
</gene>
<reference evidence="12 13" key="1">
    <citation type="submission" date="2024-03" db="EMBL/GenBank/DDBJ databases">
        <title>The Acrasis kona genome and developmental transcriptomes reveal deep origins of eukaryotic multicellular pathways.</title>
        <authorList>
            <person name="Sheikh S."/>
            <person name="Fu C.-J."/>
            <person name="Brown M.W."/>
            <person name="Baldauf S.L."/>
        </authorList>
    </citation>
    <scope>NUCLEOTIDE SEQUENCE [LARGE SCALE GENOMIC DNA]</scope>
    <source>
        <strain evidence="12 13">ATCC MYA-3509</strain>
    </source>
</reference>
<evidence type="ECO:0000256" key="9">
    <source>
        <dbReference type="ARBA" id="ARBA00048359"/>
    </source>
</evidence>
<dbReference type="CDD" id="cd00818">
    <property type="entry name" value="IleRS_core"/>
    <property type="match status" value="1"/>
</dbReference>
<comment type="caution">
    <text evidence="12">The sequence shown here is derived from an EMBL/GenBank/DDBJ whole genome shotgun (WGS) entry which is preliminary data.</text>
</comment>
<evidence type="ECO:0000313" key="13">
    <source>
        <dbReference type="Proteomes" id="UP001431209"/>
    </source>
</evidence>
<keyword evidence="4" id="KW-0547">Nucleotide-binding</keyword>
<feature type="non-terminal residue" evidence="12">
    <location>
        <position position="1"/>
    </location>
</feature>
<dbReference type="PRINTS" id="PR00984">
    <property type="entry name" value="TRNASYNTHILE"/>
</dbReference>
<evidence type="ECO:0000259" key="11">
    <source>
        <dbReference type="Pfam" id="PF08264"/>
    </source>
</evidence>
<dbReference type="Gene3D" id="1.10.730.10">
    <property type="entry name" value="Isoleucyl-tRNA Synthetase, Domain 1"/>
    <property type="match status" value="1"/>
</dbReference>
<dbReference type="EC" id="6.1.1.5" evidence="2"/>
<dbReference type="GO" id="GO:0004822">
    <property type="term" value="F:isoleucine-tRNA ligase activity"/>
    <property type="evidence" value="ECO:0007669"/>
    <property type="project" value="UniProtKB-EC"/>
</dbReference>
<dbReference type="InterPro" id="IPR014729">
    <property type="entry name" value="Rossmann-like_a/b/a_fold"/>
</dbReference>
<dbReference type="GO" id="GO:0005524">
    <property type="term" value="F:ATP binding"/>
    <property type="evidence" value="ECO:0007669"/>
    <property type="project" value="UniProtKB-KW"/>
</dbReference>
<evidence type="ECO:0000256" key="4">
    <source>
        <dbReference type="ARBA" id="ARBA00022741"/>
    </source>
</evidence>
<keyword evidence="3" id="KW-0436">Ligase</keyword>
<evidence type="ECO:0000256" key="2">
    <source>
        <dbReference type="ARBA" id="ARBA00013165"/>
    </source>
</evidence>
<dbReference type="InterPro" id="IPR013155">
    <property type="entry name" value="M/V/L/I-tRNA-synth_anticd-bd"/>
</dbReference>
<keyword evidence="7" id="KW-0030">Aminoacyl-tRNA synthetase</keyword>
<evidence type="ECO:0000313" key="12">
    <source>
        <dbReference type="EMBL" id="KAL0486840.1"/>
    </source>
</evidence>
<protein>
    <recommendedName>
        <fullName evidence="2">isoleucine--tRNA ligase</fullName>
        <ecNumber evidence="2">6.1.1.5</ecNumber>
    </recommendedName>
    <alternativeName>
        <fullName evidence="8">Isoleucyl-tRNA synthetase</fullName>
    </alternativeName>
</protein>
<dbReference type="Pfam" id="PF08264">
    <property type="entry name" value="Anticodon_1"/>
    <property type="match status" value="1"/>
</dbReference>
<name>A0AAW2ZDA1_9EUKA</name>
<evidence type="ECO:0000259" key="10">
    <source>
        <dbReference type="Pfam" id="PF00133"/>
    </source>
</evidence>
<dbReference type="Proteomes" id="UP001431209">
    <property type="component" value="Unassembled WGS sequence"/>
</dbReference>
<evidence type="ECO:0000256" key="3">
    <source>
        <dbReference type="ARBA" id="ARBA00022598"/>
    </source>
</evidence>
<feature type="domain" description="Methionyl/Valyl/Leucyl/Isoleucyl-tRNA synthetase anticodon-binding" evidence="11">
    <location>
        <begin position="447"/>
        <end position="598"/>
    </location>
</feature>
<evidence type="ECO:0000256" key="8">
    <source>
        <dbReference type="ARBA" id="ARBA00032665"/>
    </source>
</evidence>
<sequence length="811" mass="93078">KETSTGKHYIIAEPRAKDVFKGKPFTKVDSFPGSKLKGRKYVPIFNYFADRADANDKVFTVCVDEYVTSTSGTGLVHQAPGFGEDDLRVCVAHGVAESKDLPCPIDGSGRFIAPVNDYLGRYIKDCDNDIAANIKSRDRLFNKGTLIHSYPFCWRSDTPLIYRAIPSWFVEVTKIKQDLLTNNQNTYWVPSNVRDAKFHNWLQDARDWSVSRSRYWGTPLPIWVSDDGEEIVVVGSVEELQQLTGTTDIKDIHRQHIDHLTIPSRQGKGTLRRVEEVFDCWFESGSMPYAQSHYPFENQDKFHNSFPADFIAEGIDQTRGWFYTLMVLGTALFNTAPFKNLVVNGLVLASDKKKMSKRLKNYDDPVDVVNMHGADALRLYLINSPVVRAENLCFKTEGVKDVVKDVFLQWVNAYRLFVQNAKRYKNAHQELFTSVEAAAFKPTNVMDKWVISMSQSLVAFVHQEMKAYRLYTVTPKLVDTVQQLTNWYVRMNRKRLKGVESKQEWYQSLCTLFNVLYTLIRTMSPFTPFLTEMMYQNLRNLVPSDQREDSIHYLDMPQFDPTLVDESIEKAVSDMQLVVVNGRILRDRSKLNLRQTVSEYVVVHHDEQFIQNVLSLQSYIKEELNCVELKATSQVQQFVKLQASAEKKLLGKRFGKKLAEYSGAIDKLSHDQISKFLKESTIEVNGESFDHQDIKVAANFIGDAETFMDVRCENGSLVLLNFVLTDELRQAGLVRSTCARVQQLRKKAGLVVEDVVDVYFVDQSKSGVLKSRQSEMEEYLSNMKLFYEEELKDQALIEEEEDGIKIILVKH</sequence>
<dbReference type="PANTHER" id="PTHR42780:SF1">
    <property type="entry name" value="ISOLEUCINE--TRNA LIGASE, CYTOPLASMIC"/>
    <property type="match status" value="1"/>
</dbReference>
<comment type="similarity">
    <text evidence="1">Belongs to the class-I aminoacyl-tRNA synthetase family.</text>
</comment>
<dbReference type="SUPFAM" id="SSF52374">
    <property type="entry name" value="Nucleotidylyl transferase"/>
    <property type="match status" value="1"/>
</dbReference>
<dbReference type="InterPro" id="IPR002301">
    <property type="entry name" value="Ile-tRNA-ligase"/>
</dbReference>
<dbReference type="InterPro" id="IPR023586">
    <property type="entry name" value="Ile-tRNA-ligase_type2"/>
</dbReference>
<dbReference type="CDD" id="cd07961">
    <property type="entry name" value="Anticodon_Ia_Ile_ABEc"/>
    <property type="match status" value="1"/>
</dbReference>
<dbReference type="InterPro" id="IPR009008">
    <property type="entry name" value="Val/Leu/Ile-tRNA-synth_edit"/>
</dbReference>
<accession>A0AAW2ZDA1</accession>
<dbReference type="SUPFAM" id="SSF50677">
    <property type="entry name" value="ValRS/IleRS/LeuRS editing domain"/>
    <property type="match status" value="1"/>
</dbReference>
<keyword evidence="13" id="KW-1185">Reference proteome</keyword>